<protein>
    <submittedName>
        <fullName evidence="2">Uncharacterized protein</fullName>
    </submittedName>
</protein>
<organism evidence="2 3">
    <name type="scientific">Erythroxylum novogranatense</name>
    <dbReference type="NCBI Taxonomy" id="1862640"/>
    <lineage>
        <taxon>Eukaryota</taxon>
        <taxon>Viridiplantae</taxon>
        <taxon>Streptophyta</taxon>
        <taxon>Embryophyta</taxon>
        <taxon>Tracheophyta</taxon>
        <taxon>Spermatophyta</taxon>
        <taxon>Magnoliopsida</taxon>
        <taxon>eudicotyledons</taxon>
        <taxon>Gunneridae</taxon>
        <taxon>Pentapetalae</taxon>
        <taxon>rosids</taxon>
        <taxon>fabids</taxon>
        <taxon>Malpighiales</taxon>
        <taxon>Erythroxylaceae</taxon>
        <taxon>Erythroxylum</taxon>
    </lineage>
</organism>
<sequence>MESNAQSAKKVRVKEREEDPPPIEPPVTLQSAIVPWRRPLSPPPPPPTHDTPSVDPPTSTPQSDSFGPWMQVERRTRRPPPSSDGSRRTSPPQASNDGSRGSHFTALSPEVSSDAPTELPPSTLSPSSLVGLASSISNHPPSSSLRKSSRRDEKLKRSVTLAASRRPPKPSVPTPFAAQLEASLGSPYPPSPQPLPSPSLVFPLDQASSTGPATSHPSQPSSSLGPSPSPPPQASSTVGLSPTSLQLPQPNPTGLSYPRPNSAHVAISLPSHDALVSFDSSIPIPIPSGLGTGSMDEDPPELQGLMDTTPSPPLSEATPPRPPDPISEHQLEGVMPAHPDSPMADQEPVQATLLSLDPTGHADLVSTSSI</sequence>
<feature type="compositionally biased region" description="Polar residues" evidence="1">
    <location>
        <begin position="238"/>
        <end position="254"/>
    </location>
</feature>
<evidence type="ECO:0000256" key="1">
    <source>
        <dbReference type="SAM" id="MobiDB-lite"/>
    </source>
</evidence>
<dbReference type="AlphaFoldDB" id="A0AAV8SB61"/>
<name>A0AAV8SB61_9ROSI</name>
<feature type="region of interest" description="Disordered" evidence="1">
    <location>
        <begin position="1"/>
        <end position="263"/>
    </location>
</feature>
<dbReference type="Proteomes" id="UP001159364">
    <property type="component" value="Linkage Group LG12"/>
</dbReference>
<dbReference type="EMBL" id="JAIWQS010000012">
    <property type="protein sequence ID" value="KAJ8749442.1"/>
    <property type="molecule type" value="Genomic_DNA"/>
</dbReference>
<evidence type="ECO:0000313" key="2">
    <source>
        <dbReference type="EMBL" id="KAJ8749442.1"/>
    </source>
</evidence>
<feature type="compositionally biased region" description="Pro residues" evidence="1">
    <location>
        <begin position="187"/>
        <end position="197"/>
    </location>
</feature>
<feature type="compositionally biased region" description="Low complexity" evidence="1">
    <location>
        <begin position="116"/>
        <end position="146"/>
    </location>
</feature>
<accession>A0AAV8SB61</accession>
<gene>
    <name evidence="2" type="ORF">K2173_025486</name>
</gene>
<evidence type="ECO:0000313" key="3">
    <source>
        <dbReference type="Proteomes" id="UP001159364"/>
    </source>
</evidence>
<keyword evidence="3" id="KW-1185">Reference proteome</keyword>
<feature type="compositionally biased region" description="Pro residues" evidence="1">
    <location>
        <begin position="40"/>
        <end position="59"/>
    </location>
</feature>
<proteinExistence type="predicted"/>
<comment type="caution">
    <text evidence="2">The sequence shown here is derived from an EMBL/GenBank/DDBJ whole genome shotgun (WGS) entry which is preliminary data.</text>
</comment>
<reference evidence="2 3" key="1">
    <citation type="submission" date="2021-09" db="EMBL/GenBank/DDBJ databases">
        <title>Genomic insights and catalytic innovation underlie evolution of tropane alkaloids biosynthesis.</title>
        <authorList>
            <person name="Wang Y.-J."/>
            <person name="Tian T."/>
            <person name="Huang J.-P."/>
            <person name="Huang S.-X."/>
        </authorList>
    </citation>
    <scope>NUCLEOTIDE SEQUENCE [LARGE SCALE GENOMIC DNA]</scope>
    <source>
        <strain evidence="2">KIB-2018</strain>
        <tissue evidence="2">Leaf</tissue>
    </source>
</reference>
<feature type="region of interest" description="Disordered" evidence="1">
    <location>
        <begin position="278"/>
        <end position="370"/>
    </location>
</feature>
<feature type="compositionally biased region" description="Low complexity" evidence="1">
    <location>
        <begin position="212"/>
        <end position="226"/>
    </location>
</feature>